<accession>A0A5N6AP04</accession>
<protein>
    <submittedName>
        <fullName evidence="2">ABC transporter</fullName>
    </submittedName>
</protein>
<organism evidence="2 3">
    <name type="scientific">Streptomyces mimosae</name>
    <dbReference type="NCBI Taxonomy" id="2586635"/>
    <lineage>
        <taxon>Bacteria</taxon>
        <taxon>Bacillati</taxon>
        <taxon>Actinomycetota</taxon>
        <taxon>Actinomycetes</taxon>
        <taxon>Kitasatosporales</taxon>
        <taxon>Streptomycetaceae</taxon>
        <taxon>Streptomyces</taxon>
    </lineage>
</organism>
<feature type="transmembrane region" description="Helical" evidence="1">
    <location>
        <begin position="170"/>
        <end position="191"/>
    </location>
</feature>
<dbReference type="OrthoDB" id="3432393at2"/>
<dbReference type="RefSeq" id="WP_139666145.1">
    <property type="nucleotide sequence ID" value="NZ_VDLY02000002.1"/>
</dbReference>
<reference evidence="2" key="1">
    <citation type="submission" date="2019-10" db="EMBL/GenBank/DDBJ databases">
        <title>Nonomuraea sp. nov., isolated from Phyllanthus amarus.</title>
        <authorList>
            <person name="Klykleung N."/>
            <person name="Tanasupawat S."/>
        </authorList>
    </citation>
    <scope>NUCLEOTIDE SEQUENCE [LARGE SCALE GENOMIC DNA]</scope>
    <source>
        <strain evidence="2">3MP-10</strain>
    </source>
</reference>
<keyword evidence="1" id="KW-0812">Transmembrane</keyword>
<keyword evidence="1" id="KW-0472">Membrane</keyword>
<keyword evidence="1" id="KW-1133">Transmembrane helix</keyword>
<proteinExistence type="predicted"/>
<evidence type="ECO:0000313" key="2">
    <source>
        <dbReference type="EMBL" id="KAB8169852.1"/>
    </source>
</evidence>
<comment type="caution">
    <text evidence="2">The sequence shown here is derived from an EMBL/GenBank/DDBJ whole genome shotgun (WGS) entry which is preliminary data.</text>
</comment>
<feature type="transmembrane region" description="Helical" evidence="1">
    <location>
        <begin position="198"/>
        <end position="219"/>
    </location>
</feature>
<feature type="transmembrane region" description="Helical" evidence="1">
    <location>
        <begin position="128"/>
        <end position="150"/>
    </location>
</feature>
<sequence length="276" mass="27884">MTHLSTTRAPSTTSPPSRAARAAWAAWAAWAGATAFEWTKLASVRSTRWILGCAVLVSLGGSWLLGASALASGRNGHDTATPAPEIAAQTLLVSQVAVVVIAALAICGEYATGSIVTSLQSVPVRGRLLAAKALTVAGVSAVAGAVFVVLGTPVAELSAEEFGTFTGAEFRNAATGAALGMALLSLLVLGLGTALRNAAATIVSTLAILQVLSAVLPLFDNEAINGLADHLPNEALTVLVTHPAEPYTWPVAVLTLAGWAAAGLTAGYAVLRARDA</sequence>
<dbReference type="Proteomes" id="UP000314251">
    <property type="component" value="Unassembled WGS sequence"/>
</dbReference>
<evidence type="ECO:0000256" key="1">
    <source>
        <dbReference type="SAM" id="Phobius"/>
    </source>
</evidence>
<name>A0A5N6AP04_9ACTN</name>
<feature type="transmembrane region" description="Helical" evidence="1">
    <location>
        <begin position="86"/>
        <end position="107"/>
    </location>
</feature>
<feature type="transmembrane region" description="Helical" evidence="1">
    <location>
        <begin position="247"/>
        <end position="271"/>
    </location>
</feature>
<gene>
    <name evidence="2" type="ORF">FH607_003840</name>
</gene>
<dbReference type="EMBL" id="VDLY02000002">
    <property type="protein sequence ID" value="KAB8169852.1"/>
    <property type="molecule type" value="Genomic_DNA"/>
</dbReference>
<keyword evidence="3" id="KW-1185">Reference proteome</keyword>
<feature type="transmembrane region" description="Helical" evidence="1">
    <location>
        <begin position="49"/>
        <end position="66"/>
    </location>
</feature>
<dbReference type="AlphaFoldDB" id="A0A5N6AP04"/>
<evidence type="ECO:0000313" key="3">
    <source>
        <dbReference type="Proteomes" id="UP000314251"/>
    </source>
</evidence>